<feature type="chain" id="PRO_5035170804" evidence="1">
    <location>
        <begin position="19"/>
        <end position="288"/>
    </location>
</feature>
<dbReference type="AlphaFoldDB" id="A0A8J2RMT3"/>
<reference evidence="2" key="1">
    <citation type="submission" date="2021-11" db="EMBL/GenBank/DDBJ databases">
        <authorList>
            <person name="Schell T."/>
        </authorList>
    </citation>
    <scope>NUCLEOTIDE SEQUENCE</scope>
    <source>
        <strain evidence="2">M5</strain>
    </source>
</reference>
<keyword evidence="1" id="KW-0732">Signal</keyword>
<gene>
    <name evidence="2" type="ORF">DGAL_LOCUS7386</name>
</gene>
<keyword evidence="3" id="KW-1185">Reference proteome</keyword>
<dbReference type="OrthoDB" id="6369005at2759"/>
<comment type="caution">
    <text evidence="2">The sequence shown here is derived from an EMBL/GenBank/DDBJ whole genome shotgun (WGS) entry which is preliminary data.</text>
</comment>
<protein>
    <submittedName>
        <fullName evidence="2">Uncharacterized protein</fullName>
    </submittedName>
</protein>
<name>A0A8J2RMT3_9CRUS</name>
<evidence type="ECO:0000256" key="1">
    <source>
        <dbReference type="SAM" id="SignalP"/>
    </source>
</evidence>
<dbReference type="EMBL" id="CAKKLH010000144">
    <property type="protein sequence ID" value="CAH0104480.1"/>
    <property type="molecule type" value="Genomic_DNA"/>
</dbReference>
<evidence type="ECO:0000313" key="3">
    <source>
        <dbReference type="Proteomes" id="UP000789390"/>
    </source>
</evidence>
<evidence type="ECO:0000313" key="2">
    <source>
        <dbReference type="EMBL" id="CAH0104480.1"/>
    </source>
</evidence>
<dbReference type="Proteomes" id="UP000789390">
    <property type="component" value="Unassembled WGS sequence"/>
</dbReference>
<feature type="signal peptide" evidence="1">
    <location>
        <begin position="1"/>
        <end position="18"/>
    </location>
</feature>
<accession>A0A8J2RMT3</accession>
<organism evidence="2 3">
    <name type="scientific">Daphnia galeata</name>
    <dbReference type="NCBI Taxonomy" id="27404"/>
    <lineage>
        <taxon>Eukaryota</taxon>
        <taxon>Metazoa</taxon>
        <taxon>Ecdysozoa</taxon>
        <taxon>Arthropoda</taxon>
        <taxon>Crustacea</taxon>
        <taxon>Branchiopoda</taxon>
        <taxon>Diplostraca</taxon>
        <taxon>Cladocera</taxon>
        <taxon>Anomopoda</taxon>
        <taxon>Daphniidae</taxon>
        <taxon>Daphnia</taxon>
    </lineage>
</organism>
<proteinExistence type="predicted"/>
<sequence length="288" mass="32207">MKSIIVVLLTVILMISLGKEMPSAESSDDLFVMFEENKAADADEGSGAGATDDETAIIQDDSTDEEERLFHKFPLHVFMKKKHPFVTHSTMTRTSTITALITSSTVGLCAQLVNVTGPCRLRKGLWVDDPIVLSFDDEMDSIDDSLSPTRTSRMETTAIPMAQVSTEQKKDNRRISVRSGSLIHSSKEEEELREDNDEGRFGFFGLKKKFKKKVKLITVVTTTLLTVTSTSTYYKTVSTKSFFIQICTPSPFPFDVCSGGRKRREIEIDHENVSLPTIKSREITDTML</sequence>